<accession>A0A6M0RYB7</accession>
<gene>
    <name evidence="2" type="ORF">DXZ20_34690</name>
</gene>
<dbReference type="Proteomes" id="UP000481033">
    <property type="component" value="Unassembled WGS sequence"/>
</dbReference>
<reference evidence="2 3" key="1">
    <citation type="journal article" date="2020" name="Microb. Ecol.">
        <title>Ecogenomics of the Marine Benthic Filamentous Cyanobacterium Adonisia.</title>
        <authorList>
            <person name="Walter J.M."/>
            <person name="Coutinho F.H."/>
            <person name="Leomil L."/>
            <person name="Hargreaves P.I."/>
            <person name="Campeao M.E."/>
            <person name="Vieira V.V."/>
            <person name="Silva B.S."/>
            <person name="Fistarol G.O."/>
            <person name="Salomon P.S."/>
            <person name="Sawabe T."/>
            <person name="Mino S."/>
            <person name="Hosokawa M."/>
            <person name="Miyashita H."/>
            <person name="Maruyama F."/>
            <person name="van Verk M.C."/>
            <person name="Dutilh B.E."/>
            <person name="Thompson C.C."/>
            <person name="Thompson F.L."/>
        </authorList>
    </citation>
    <scope>NUCLEOTIDE SEQUENCE [LARGE SCALE GENOMIC DNA]</scope>
    <source>
        <strain evidence="2 3">CCMR0081</strain>
    </source>
</reference>
<feature type="compositionally biased region" description="Polar residues" evidence="1">
    <location>
        <begin position="41"/>
        <end position="58"/>
    </location>
</feature>
<protein>
    <submittedName>
        <fullName evidence="2">DUF11 domain-containing protein</fullName>
    </submittedName>
</protein>
<evidence type="ECO:0000256" key="1">
    <source>
        <dbReference type="SAM" id="MobiDB-lite"/>
    </source>
</evidence>
<comment type="caution">
    <text evidence="2">The sequence shown here is derived from an EMBL/GenBank/DDBJ whole genome shotgun (WGS) entry which is preliminary data.</text>
</comment>
<keyword evidence="3" id="KW-1185">Reference proteome</keyword>
<feature type="region of interest" description="Disordered" evidence="1">
    <location>
        <begin position="173"/>
        <end position="203"/>
    </location>
</feature>
<evidence type="ECO:0000313" key="2">
    <source>
        <dbReference type="EMBL" id="NEZ60701.1"/>
    </source>
</evidence>
<sequence>MKCQLLSWGLKHALIVIILLSHGALIDRSARADAPAPGTALKNQATGSFINPVNNSQETRTSSSVMVTTDSDGCTIGSGTSDPSIIPYISGEVRRNVIATRDLVDILDDDWRTAVGQPTDPALENWFGTASVPQGSVNNFSYHDPVIDNIVNVSVELVQIPIGETACAGEPTIAGSSPTLSSSSSLQGSAPRPTSLYESNDQPRFWNETHAGALSDLKRNTVLLSFDQPVSSFGFWVGDLETRTDGNGTPAILRLLDASNNRIGNDIEIAPNSLYDSNEPDPELVVQSLCGGTANNEPGCGNQSTRWIGFVDNGEIERIQKVMLIVGDDDSTAGNNNADSEHLSFIGANVVRPPEVLVVKRITAINGNRTVNLNDNTPLNTEVNDNIANSADDNRNWPTDYLIGEINAGLVKPGDEIEYTIYFINTGGREAMDVRLCDWIQPNQNFVTGLYGASAPNLYDGKDIALDIGGSTYQLTATNDVTDRAELTTVGSLSTNPTCNLSDDTALNDNVLVLDVTGTIGEPTGLTTLPGISGQDLPSNAFGFFRFTTQVVE</sequence>
<dbReference type="NCBIfam" id="TIGR01451">
    <property type="entry name" value="B_ant_repeat"/>
    <property type="match status" value="1"/>
</dbReference>
<dbReference type="AlphaFoldDB" id="A0A6M0RYB7"/>
<organism evidence="2 3">
    <name type="scientific">Adonisia turfae CCMR0081</name>
    <dbReference type="NCBI Taxonomy" id="2292702"/>
    <lineage>
        <taxon>Bacteria</taxon>
        <taxon>Bacillati</taxon>
        <taxon>Cyanobacteriota</taxon>
        <taxon>Adonisia</taxon>
        <taxon>Adonisia turfae</taxon>
    </lineage>
</organism>
<evidence type="ECO:0000313" key="3">
    <source>
        <dbReference type="Proteomes" id="UP000481033"/>
    </source>
</evidence>
<name>A0A6M0RYB7_9CYAN</name>
<proteinExistence type="predicted"/>
<dbReference type="InterPro" id="IPR047589">
    <property type="entry name" value="DUF11_rpt"/>
</dbReference>
<dbReference type="EMBL" id="QXHD01000004">
    <property type="protein sequence ID" value="NEZ60701.1"/>
    <property type="molecule type" value="Genomic_DNA"/>
</dbReference>
<feature type="compositionally biased region" description="Low complexity" evidence="1">
    <location>
        <begin position="174"/>
        <end position="191"/>
    </location>
</feature>
<feature type="region of interest" description="Disordered" evidence="1">
    <location>
        <begin position="35"/>
        <end position="65"/>
    </location>
</feature>